<dbReference type="PANTHER" id="PTHR13466">
    <property type="entry name" value="TEX2 PROTEIN-RELATED"/>
    <property type="match status" value="1"/>
</dbReference>
<feature type="compositionally biased region" description="Basic and acidic residues" evidence="9">
    <location>
        <begin position="940"/>
        <end position="952"/>
    </location>
</feature>
<feature type="compositionally biased region" description="Basic and acidic residues" evidence="9">
    <location>
        <begin position="524"/>
        <end position="533"/>
    </location>
</feature>
<feature type="domain" description="SMP-LTD" evidence="11">
    <location>
        <begin position="292"/>
        <end position="485"/>
    </location>
</feature>
<feature type="compositionally biased region" description="Low complexity" evidence="9">
    <location>
        <begin position="534"/>
        <end position="545"/>
    </location>
</feature>
<keyword evidence="6" id="KW-0445">Lipid transport</keyword>
<feature type="compositionally biased region" description="Pro residues" evidence="9">
    <location>
        <begin position="769"/>
        <end position="781"/>
    </location>
</feature>
<comment type="subcellular location">
    <subcellularLocation>
        <location evidence="1">Endoplasmic reticulum membrane</location>
    </subcellularLocation>
</comment>
<dbReference type="GO" id="GO:0005789">
    <property type="term" value="C:endoplasmic reticulum membrane"/>
    <property type="evidence" value="ECO:0007669"/>
    <property type="project" value="UniProtKB-SubCell"/>
</dbReference>
<evidence type="ECO:0000256" key="1">
    <source>
        <dbReference type="ARBA" id="ARBA00004586"/>
    </source>
</evidence>
<name>A0A6A5KTY5_9PLEO</name>
<evidence type="ECO:0000256" key="5">
    <source>
        <dbReference type="ARBA" id="ARBA00022989"/>
    </source>
</evidence>
<evidence type="ECO:0000256" key="3">
    <source>
        <dbReference type="ARBA" id="ARBA00022692"/>
    </source>
</evidence>
<dbReference type="PROSITE" id="PS51847">
    <property type="entry name" value="SMP"/>
    <property type="match status" value="1"/>
</dbReference>
<keyword evidence="4" id="KW-0256">Endoplasmic reticulum</keyword>
<dbReference type="CDD" id="cd21675">
    <property type="entry name" value="SMP_TEX2"/>
    <property type="match status" value="1"/>
</dbReference>
<feature type="transmembrane region" description="Helical" evidence="10">
    <location>
        <begin position="12"/>
        <end position="36"/>
    </location>
</feature>
<dbReference type="EMBL" id="ML975249">
    <property type="protein sequence ID" value="KAF1838741.1"/>
    <property type="molecule type" value="Genomic_DNA"/>
</dbReference>
<feature type="compositionally biased region" description="Acidic residues" evidence="9">
    <location>
        <begin position="497"/>
        <end position="508"/>
    </location>
</feature>
<evidence type="ECO:0000256" key="10">
    <source>
        <dbReference type="SAM" id="Phobius"/>
    </source>
</evidence>
<feature type="compositionally biased region" description="Low complexity" evidence="9">
    <location>
        <begin position="625"/>
        <end position="641"/>
    </location>
</feature>
<dbReference type="Pfam" id="PF15413">
    <property type="entry name" value="PH_11"/>
    <property type="match status" value="1"/>
</dbReference>
<dbReference type="PANTHER" id="PTHR13466:SF19">
    <property type="entry name" value="NUCLEUS-VACUOLE JUNCTION PROTEIN 2"/>
    <property type="match status" value="1"/>
</dbReference>
<evidence type="ECO:0000256" key="2">
    <source>
        <dbReference type="ARBA" id="ARBA00022448"/>
    </source>
</evidence>
<dbReference type="GO" id="GO:1990456">
    <property type="term" value="P:mitochondrion-endoplasmic reticulum membrane tethering"/>
    <property type="evidence" value="ECO:0007669"/>
    <property type="project" value="TreeGrafter"/>
</dbReference>
<feature type="compositionally biased region" description="Low complexity" evidence="9">
    <location>
        <begin position="555"/>
        <end position="579"/>
    </location>
</feature>
<keyword evidence="13" id="KW-1185">Reference proteome</keyword>
<dbReference type="Proteomes" id="UP000800040">
    <property type="component" value="Unassembled WGS sequence"/>
</dbReference>
<evidence type="ECO:0000256" key="4">
    <source>
        <dbReference type="ARBA" id="ARBA00022824"/>
    </source>
</evidence>
<dbReference type="OrthoDB" id="26740at2759"/>
<feature type="compositionally biased region" description="Polar residues" evidence="9">
    <location>
        <begin position="598"/>
        <end position="624"/>
    </location>
</feature>
<accession>A0A6A5KTY5</accession>
<evidence type="ECO:0000259" key="11">
    <source>
        <dbReference type="PROSITE" id="PS51847"/>
    </source>
</evidence>
<feature type="region of interest" description="Disordered" evidence="9">
    <location>
        <begin position="48"/>
        <end position="74"/>
    </location>
</feature>
<feature type="region of interest" description="Disordered" evidence="9">
    <location>
        <begin position="709"/>
        <end position="787"/>
    </location>
</feature>
<evidence type="ECO:0000313" key="13">
    <source>
        <dbReference type="Proteomes" id="UP000800040"/>
    </source>
</evidence>
<proteinExistence type="predicted"/>
<reference evidence="12" key="1">
    <citation type="submission" date="2020-01" db="EMBL/GenBank/DDBJ databases">
        <authorList>
            <consortium name="DOE Joint Genome Institute"/>
            <person name="Haridas S."/>
            <person name="Albert R."/>
            <person name="Binder M."/>
            <person name="Bloem J."/>
            <person name="Labutti K."/>
            <person name="Salamov A."/>
            <person name="Andreopoulos B."/>
            <person name="Baker S.E."/>
            <person name="Barry K."/>
            <person name="Bills G."/>
            <person name="Bluhm B.H."/>
            <person name="Cannon C."/>
            <person name="Castanera R."/>
            <person name="Culley D.E."/>
            <person name="Daum C."/>
            <person name="Ezra D."/>
            <person name="Gonzalez J.B."/>
            <person name="Henrissat B."/>
            <person name="Kuo A."/>
            <person name="Liang C."/>
            <person name="Lipzen A."/>
            <person name="Lutzoni F."/>
            <person name="Magnuson J."/>
            <person name="Mondo S."/>
            <person name="Nolan M."/>
            <person name="Ohm R."/>
            <person name="Pangilinan J."/>
            <person name="Park H.-J."/>
            <person name="Ramirez L."/>
            <person name="Alfaro M."/>
            <person name="Sun H."/>
            <person name="Tritt A."/>
            <person name="Yoshinaga Y."/>
            <person name="Zwiers L.-H."/>
            <person name="Turgeon B.G."/>
            <person name="Goodwin S.B."/>
            <person name="Spatafora J.W."/>
            <person name="Crous P.W."/>
            <person name="Grigoriev I.V."/>
        </authorList>
    </citation>
    <scope>NUCLEOTIDE SEQUENCE</scope>
    <source>
        <strain evidence="12">P77</strain>
    </source>
</reference>
<dbReference type="SUPFAM" id="SSF50729">
    <property type="entry name" value="PH domain-like"/>
    <property type="match status" value="1"/>
</dbReference>
<feature type="region of interest" description="Disordered" evidence="9">
    <location>
        <begin position="812"/>
        <end position="988"/>
    </location>
</feature>
<feature type="region of interest" description="Disordered" evidence="9">
    <location>
        <begin position="496"/>
        <end position="581"/>
    </location>
</feature>
<dbReference type="InterPro" id="IPR031468">
    <property type="entry name" value="SMP_LBD"/>
</dbReference>
<feature type="compositionally biased region" description="Polar residues" evidence="9">
    <location>
        <begin position="711"/>
        <end position="738"/>
    </location>
</feature>
<dbReference type="GO" id="GO:0032865">
    <property type="term" value="C:ERMES complex"/>
    <property type="evidence" value="ECO:0007669"/>
    <property type="project" value="TreeGrafter"/>
</dbReference>
<keyword evidence="8 10" id="KW-0472">Membrane</keyword>
<evidence type="ECO:0000256" key="9">
    <source>
        <dbReference type="SAM" id="MobiDB-lite"/>
    </source>
</evidence>
<keyword evidence="5 10" id="KW-1133">Transmembrane helix</keyword>
<sequence length="988" mass="108055">MSGDWGYGTAFKIFVWGYLVGGLTLVPVVLVVAWLWGTIAVDQEGVGATTSDDVATPEQRRQSNGSTNGKREDNVHLGVGIDEEILEKLKGRTHEPDVCAGYFAVCREYVPGGVNGKPPDRTTPAGAVVSMESPSVYQSMYRSIFDRNKTMTPTIEGSNARSKKARNVFYVVLRLGHLMLYDNEDQLEVRHVISLTYYKVDIYAGGERIPEGELWIKRNCIRLIQKLDSNTAADAKGFYLFSDNCSEKEDFYHAMLHAQENQRDPSAAESPCVPLKFDTPDLVKLVQQLHASEENLHTRWINALIGRVFLALYKTSQVKEFIATKINKKIARVPKPAIISSVELRKVDMGTLPPFVTNPKLKELTVDGDLVVEADVSYKGNFRIEIMATVRIDLGARFKAREVTIVLATVLKKLDGHILIRVKPPPSNRLWMTFETPPRMEFSLEPIVSSRQITYGVVLRAIEGRIREVVNETLVLPNWDDLPFTDTFAQVIRGGIWEEDTKDEEEEADKIKQDDATLDSAMADAEKLDDKADSASSHFSISSSVDSDELGTGMSSSADYKFSSASPRPRPMRSSSSAAQVKVDSLNASAEMAYDRTLTPTSVRSLPITSPQQSPLRPNAQRQPTESSTSSSEDVSAASISGVSTKSASIPNNEQAHSRTRSRDLSAQEIAAAAAAAAGATNMNNTKKQTINQSLNSATAAARNWLAAKHNPQSSRTNNPTGSKTSLINNNRPPTSEGLSLDGEASQDPRPHLHSHSKSHTEPMGRGQPLPPPGTPLPLPPKTEKRQTWATTLPAAATSTFANLTKRKPLSTTPILTTNKSTEDDLDAPKSSASSLHHHLLPSPPQLSDQILDPLGGDGEDLFRRKPLAAHNNNNTTTTTSVNLNSNSNSNPEMQMPRRKSSAASISMPAAETSSNATPPPLPKRRQRQQSLNLGAHQRRASEVARPEDQQQREPLLVVEAPPPDPSEPSSPVVKAKDGHVWGERGVT</sequence>
<gene>
    <name evidence="12" type="ORF">BDW02DRAFT_515879</name>
</gene>
<evidence type="ECO:0000313" key="12">
    <source>
        <dbReference type="EMBL" id="KAF1838741.1"/>
    </source>
</evidence>
<evidence type="ECO:0000256" key="6">
    <source>
        <dbReference type="ARBA" id="ARBA00023055"/>
    </source>
</evidence>
<keyword evidence="2" id="KW-0813">Transport</keyword>
<feature type="region of interest" description="Disordered" evidence="9">
    <location>
        <begin position="596"/>
        <end position="667"/>
    </location>
</feature>
<dbReference type="GO" id="GO:0015914">
    <property type="term" value="P:phospholipid transport"/>
    <property type="evidence" value="ECO:0007669"/>
    <property type="project" value="TreeGrafter"/>
</dbReference>
<evidence type="ECO:0000256" key="8">
    <source>
        <dbReference type="ARBA" id="ARBA00023136"/>
    </source>
</evidence>
<evidence type="ECO:0000256" key="7">
    <source>
        <dbReference type="ARBA" id="ARBA00023121"/>
    </source>
</evidence>
<feature type="compositionally biased region" description="Low complexity" evidence="9">
    <location>
        <begin position="872"/>
        <end position="891"/>
    </location>
</feature>
<dbReference type="GO" id="GO:0008289">
    <property type="term" value="F:lipid binding"/>
    <property type="evidence" value="ECO:0007669"/>
    <property type="project" value="UniProtKB-KW"/>
</dbReference>
<protein>
    <recommendedName>
        <fullName evidence="11">SMP-LTD domain-containing protein</fullName>
    </recommendedName>
</protein>
<feature type="compositionally biased region" description="Basic and acidic residues" evidence="9">
    <location>
        <begin position="975"/>
        <end position="988"/>
    </location>
</feature>
<keyword evidence="3 10" id="KW-0812">Transmembrane</keyword>
<organism evidence="12 13">
    <name type="scientific">Decorospora gaudefroyi</name>
    <dbReference type="NCBI Taxonomy" id="184978"/>
    <lineage>
        <taxon>Eukaryota</taxon>
        <taxon>Fungi</taxon>
        <taxon>Dikarya</taxon>
        <taxon>Ascomycota</taxon>
        <taxon>Pezizomycotina</taxon>
        <taxon>Dothideomycetes</taxon>
        <taxon>Pleosporomycetidae</taxon>
        <taxon>Pleosporales</taxon>
        <taxon>Pleosporineae</taxon>
        <taxon>Pleosporaceae</taxon>
        <taxon>Decorospora</taxon>
    </lineage>
</organism>
<keyword evidence="7" id="KW-0446">Lipid-binding</keyword>
<feature type="compositionally biased region" description="Polar residues" evidence="9">
    <location>
        <begin position="642"/>
        <end position="655"/>
    </location>
</feature>
<dbReference type="AlphaFoldDB" id="A0A6A5KTY5"/>